<accession>A0A1I1FVX7</accession>
<feature type="transmembrane region" description="Helical" evidence="1">
    <location>
        <begin position="119"/>
        <end position="142"/>
    </location>
</feature>
<proteinExistence type="predicted"/>
<dbReference type="AlphaFoldDB" id="A0A1I1FVX7"/>
<evidence type="ECO:0000313" key="2">
    <source>
        <dbReference type="EMBL" id="SFC03607.1"/>
    </source>
</evidence>
<keyword evidence="3" id="KW-1185">Reference proteome</keyword>
<reference evidence="2 3" key="1">
    <citation type="submission" date="2016-10" db="EMBL/GenBank/DDBJ databases">
        <authorList>
            <person name="de Groot N.N."/>
        </authorList>
    </citation>
    <scope>NUCLEOTIDE SEQUENCE [LARGE SCALE GENOMIC DNA]</scope>
    <source>
        <strain evidence="2 3">CGMCC 1.7056</strain>
    </source>
</reference>
<dbReference type="RefSeq" id="WP_175507562.1">
    <property type="nucleotide sequence ID" value="NZ_FOLB01000003.1"/>
</dbReference>
<name>A0A1I1FVX7_9ACTN</name>
<dbReference type="EMBL" id="FOLB01000003">
    <property type="protein sequence ID" value="SFC03607.1"/>
    <property type="molecule type" value="Genomic_DNA"/>
</dbReference>
<keyword evidence="1" id="KW-0812">Transmembrane</keyword>
<organism evidence="2 3">
    <name type="scientific">Nocardioides terrae</name>
    <dbReference type="NCBI Taxonomy" id="574651"/>
    <lineage>
        <taxon>Bacteria</taxon>
        <taxon>Bacillati</taxon>
        <taxon>Actinomycetota</taxon>
        <taxon>Actinomycetes</taxon>
        <taxon>Propionibacteriales</taxon>
        <taxon>Nocardioidaceae</taxon>
        <taxon>Nocardioides</taxon>
    </lineage>
</organism>
<sequence length="193" mass="19973">MTVDRRRRSFGPVVLVGLASAGLTALAGHKPWVGFGDAVVNSGGGLGRPEVEALALVALAAWGVLLVTRSRARRAVAVLAVVAGVAAAALAVHGLLDDRPVDIGWFSYDDAQPTPHKTAWGWIALGGAVLTTLAALAAFRAAPGWPEMGRKYDAPAGAAAPAVPLQEQSSIDVWKALDQGNDPTADRTTERPE</sequence>
<evidence type="ECO:0000313" key="3">
    <source>
        <dbReference type="Proteomes" id="UP000198832"/>
    </source>
</evidence>
<dbReference type="STRING" id="574651.SAMN04487968_103153"/>
<protein>
    <submittedName>
        <fullName evidence="2">Trp region conserved hypothetical membrane protein</fullName>
    </submittedName>
</protein>
<keyword evidence="1" id="KW-1133">Transmembrane helix</keyword>
<feature type="transmembrane region" description="Helical" evidence="1">
    <location>
        <begin position="75"/>
        <end position="96"/>
    </location>
</feature>
<dbReference type="InterPro" id="IPR019051">
    <property type="entry name" value="Trp_biosyn_TM_oprn/chp"/>
</dbReference>
<dbReference type="Proteomes" id="UP000198832">
    <property type="component" value="Unassembled WGS sequence"/>
</dbReference>
<feature type="transmembrane region" description="Helical" evidence="1">
    <location>
        <begin position="51"/>
        <end position="68"/>
    </location>
</feature>
<gene>
    <name evidence="2" type="ORF">SAMN04487968_103153</name>
</gene>
<evidence type="ECO:0000256" key="1">
    <source>
        <dbReference type="SAM" id="Phobius"/>
    </source>
</evidence>
<keyword evidence="1" id="KW-0472">Membrane</keyword>
<dbReference type="Pfam" id="PF09534">
    <property type="entry name" value="Trp_oprn_chp"/>
    <property type="match status" value="1"/>
</dbReference>